<feature type="compositionally biased region" description="Pro residues" evidence="1">
    <location>
        <begin position="64"/>
        <end position="73"/>
    </location>
</feature>
<evidence type="ECO:0008006" key="5">
    <source>
        <dbReference type="Google" id="ProtNLM"/>
    </source>
</evidence>
<name>A0ABX5SDF4_9BURK</name>
<keyword evidence="2" id="KW-0472">Membrane</keyword>
<keyword evidence="4" id="KW-1185">Reference proteome</keyword>
<evidence type="ECO:0000256" key="2">
    <source>
        <dbReference type="SAM" id="Phobius"/>
    </source>
</evidence>
<feature type="compositionally biased region" description="Low complexity" evidence="1">
    <location>
        <begin position="74"/>
        <end position="83"/>
    </location>
</feature>
<feature type="region of interest" description="Disordered" evidence="1">
    <location>
        <begin position="64"/>
        <end position="123"/>
    </location>
</feature>
<evidence type="ECO:0000256" key="1">
    <source>
        <dbReference type="SAM" id="MobiDB-lite"/>
    </source>
</evidence>
<feature type="transmembrane region" description="Helical" evidence="2">
    <location>
        <begin position="21"/>
        <end position="40"/>
    </location>
</feature>
<evidence type="ECO:0000313" key="3">
    <source>
        <dbReference type="EMBL" id="QBQ37597.1"/>
    </source>
</evidence>
<gene>
    <name evidence="3" type="ORF">E1742_16530</name>
</gene>
<accession>A0ABX5SDF4</accession>
<reference evidence="3 4" key="1">
    <citation type="submission" date="2019-03" db="EMBL/GenBank/DDBJ databases">
        <title>Draft Genome Sequences of Six Type Strains of the Genus Massilia.</title>
        <authorList>
            <person name="Miess H."/>
            <person name="Frediansyhah A."/>
            <person name="Gross H."/>
        </authorList>
    </citation>
    <scope>NUCLEOTIDE SEQUENCE [LARGE SCALE GENOMIC DNA]</scope>
    <source>
        <strain evidence="3 4">DSM 17505</strain>
    </source>
</reference>
<organism evidence="3 4">
    <name type="scientific">Pseudoduganella plicata</name>
    <dbReference type="NCBI Taxonomy" id="321984"/>
    <lineage>
        <taxon>Bacteria</taxon>
        <taxon>Pseudomonadati</taxon>
        <taxon>Pseudomonadota</taxon>
        <taxon>Betaproteobacteria</taxon>
        <taxon>Burkholderiales</taxon>
        <taxon>Oxalobacteraceae</taxon>
        <taxon>Telluria group</taxon>
        <taxon>Pseudoduganella</taxon>
    </lineage>
</organism>
<dbReference type="Proteomes" id="UP000294359">
    <property type="component" value="Chromosome"/>
</dbReference>
<protein>
    <recommendedName>
        <fullName evidence="5">Energy transducer TonB</fullName>
    </recommendedName>
</protein>
<dbReference type="EMBL" id="CP038026">
    <property type="protein sequence ID" value="QBQ37597.1"/>
    <property type="molecule type" value="Genomic_DNA"/>
</dbReference>
<sequence>MSHGSHTMQQALTFPAPRRHALVAGLAISALLHALLLFYLRLPTSTRTEPDTRRWAQPLTVQLLPPPPPPVAPSAPKAEPKAVTPERAARPGRALPQSIVAAPRSDASATMDATPEPTPSAEPQVDIAAARATARGIAKELPSSDNWAAEKLAKARELEETRDEKLGKNIARSARPDCRNGAGGLLAPLIWLMDKKDSGCKF</sequence>
<evidence type="ECO:0000313" key="4">
    <source>
        <dbReference type="Proteomes" id="UP000294359"/>
    </source>
</evidence>
<proteinExistence type="predicted"/>
<keyword evidence="2" id="KW-0812">Transmembrane</keyword>
<dbReference type="RefSeq" id="WP_134386079.1">
    <property type="nucleotide sequence ID" value="NZ_BMWW01000004.1"/>
</dbReference>
<keyword evidence="2" id="KW-1133">Transmembrane helix</keyword>